<organism evidence="2 3">
    <name type="scientific">Anopheles arabiensis</name>
    <name type="common">Mosquito</name>
    <dbReference type="NCBI Taxonomy" id="7173"/>
    <lineage>
        <taxon>Eukaryota</taxon>
        <taxon>Metazoa</taxon>
        <taxon>Ecdysozoa</taxon>
        <taxon>Arthropoda</taxon>
        <taxon>Hexapoda</taxon>
        <taxon>Insecta</taxon>
        <taxon>Pterygota</taxon>
        <taxon>Neoptera</taxon>
        <taxon>Endopterygota</taxon>
        <taxon>Diptera</taxon>
        <taxon>Nematocera</taxon>
        <taxon>Culicoidea</taxon>
        <taxon>Culicidae</taxon>
        <taxon>Anophelinae</taxon>
        <taxon>Anopheles</taxon>
    </lineage>
</organism>
<evidence type="ECO:0000313" key="2">
    <source>
        <dbReference type="EnsemblMetazoa" id="AARA014913-PA"/>
    </source>
</evidence>
<dbReference type="EMBL" id="APCN01001244">
    <property type="status" value="NOT_ANNOTATED_CDS"/>
    <property type="molecule type" value="Genomic_DNA"/>
</dbReference>
<feature type="compositionally biased region" description="Low complexity" evidence="1">
    <location>
        <begin position="15"/>
        <end position="25"/>
    </location>
</feature>
<dbReference type="Proteomes" id="UP000075840">
    <property type="component" value="Unassembled WGS sequence"/>
</dbReference>
<feature type="region of interest" description="Disordered" evidence="1">
    <location>
        <begin position="1"/>
        <end position="57"/>
    </location>
</feature>
<sequence length="93" mass="9960">MRCLCNQHENSPQESSASASGSFAGPTTPSPGGRSESATKHPGGERKQNCPKCPFANQPRRLCRTTAANRVPHAANEPSDRCRLCCVFVCVCL</sequence>
<keyword evidence="3" id="KW-1185">Reference proteome</keyword>
<evidence type="ECO:0000313" key="3">
    <source>
        <dbReference type="Proteomes" id="UP000075840"/>
    </source>
</evidence>
<protein>
    <submittedName>
        <fullName evidence="2">Uncharacterized protein</fullName>
    </submittedName>
</protein>
<name>A0A182IHI9_ANOAR</name>
<reference evidence="2" key="1">
    <citation type="submission" date="2022-08" db="UniProtKB">
        <authorList>
            <consortium name="EnsemblMetazoa"/>
        </authorList>
    </citation>
    <scope>IDENTIFICATION</scope>
    <source>
        <strain evidence="2">Dongola</strain>
    </source>
</reference>
<dbReference type="VEuPathDB" id="VectorBase:AARA014913"/>
<accession>A0A182IHI9</accession>
<dbReference type="AlphaFoldDB" id="A0A182IHI9"/>
<feature type="compositionally biased region" description="Basic and acidic residues" evidence="1">
    <location>
        <begin position="37"/>
        <end position="48"/>
    </location>
</feature>
<evidence type="ECO:0000256" key="1">
    <source>
        <dbReference type="SAM" id="MobiDB-lite"/>
    </source>
</evidence>
<dbReference type="EnsemblMetazoa" id="AARA014913-RA">
    <property type="protein sequence ID" value="AARA014913-PA"/>
    <property type="gene ID" value="AARA014913"/>
</dbReference>
<proteinExistence type="predicted"/>